<protein>
    <recommendedName>
        <fullName evidence="6">Nuclear transcription factor Y subunit</fullName>
    </recommendedName>
</protein>
<comment type="similarity">
    <text evidence="6">Belongs to the NFYA/HAP2 subunit family.</text>
</comment>
<dbReference type="Pfam" id="PF02045">
    <property type="entry name" value="CBFB_NFYA"/>
    <property type="match status" value="1"/>
</dbReference>
<dbReference type="GO" id="GO:0005634">
    <property type="term" value="C:nucleus"/>
    <property type="evidence" value="ECO:0007669"/>
    <property type="project" value="UniProtKB-SubCell"/>
</dbReference>
<keyword evidence="2 6" id="KW-0805">Transcription regulation</keyword>
<keyword evidence="7" id="KW-1185">Reference proteome</keyword>
<comment type="subunit">
    <text evidence="6">Heterotrimer.</text>
</comment>
<keyword evidence="4 6" id="KW-0804">Transcription</keyword>
<evidence type="ECO:0000313" key="8">
    <source>
        <dbReference type="RefSeq" id="XP_016441402.1"/>
    </source>
</evidence>
<proteinExistence type="inferred from homology"/>
<dbReference type="PaxDb" id="4097-A0A1S3XP29"/>
<reference evidence="7" key="1">
    <citation type="journal article" date="2014" name="Nat. Commun.">
        <title>The tobacco genome sequence and its comparison with those of tomato and potato.</title>
        <authorList>
            <person name="Sierro N."/>
            <person name="Battey J.N."/>
            <person name="Ouadi S."/>
            <person name="Bakaher N."/>
            <person name="Bovet L."/>
            <person name="Willig A."/>
            <person name="Goepfert S."/>
            <person name="Peitsch M.C."/>
            <person name="Ivanov N.V."/>
        </authorList>
    </citation>
    <scope>NUCLEOTIDE SEQUENCE [LARGE SCALE GENOMIC DNA]</scope>
</reference>
<dbReference type="STRING" id="4097.A0A1S3XP29"/>
<evidence type="ECO:0000256" key="3">
    <source>
        <dbReference type="ARBA" id="ARBA00023125"/>
    </source>
</evidence>
<dbReference type="PANTHER" id="PTHR12632">
    <property type="entry name" value="TRANSCRIPTION FACTOR NF-Y ALPHA-RELATED"/>
    <property type="match status" value="1"/>
</dbReference>
<evidence type="ECO:0000256" key="4">
    <source>
        <dbReference type="ARBA" id="ARBA00023163"/>
    </source>
</evidence>
<dbReference type="GO" id="GO:0000981">
    <property type="term" value="F:DNA-binding transcription factor activity, RNA polymerase II-specific"/>
    <property type="evidence" value="ECO:0000318"/>
    <property type="project" value="GO_Central"/>
</dbReference>
<reference evidence="8" key="2">
    <citation type="submission" date="2025-08" db="UniProtKB">
        <authorList>
            <consortium name="RefSeq"/>
        </authorList>
    </citation>
    <scope>IDENTIFICATION</scope>
    <source>
        <tissue evidence="8">Leaf</tissue>
    </source>
</reference>
<evidence type="ECO:0000256" key="2">
    <source>
        <dbReference type="ARBA" id="ARBA00023015"/>
    </source>
</evidence>
<dbReference type="PRINTS" id="PR00616">
    <property type="entry name" value="CCAATSUBUNTB"/>
</dbReference>
<dbReference type="RefSeq" id="XP_016441402.1">
    <property type="nucleotide sequence ID" value="XM_016585916.2"/>
</dbReference>
<evidence type="ECO:0000256" key="6">
    <source>
        <dbReference type="RuleBase" id="RU367155"/>
    </source>
</evidence>
<evidence type="ECO:0000256" key="5">
    <source>
        <dbReference type="ARBA" id="ARBA00023242"/>
    </source>
</evidence>
<dbReference type="PROSITE" id="PS51152">
    <property type="entry name" value="NFYA_HAP2_2"/>
    <property type="match status" value="1"/>
</dbReference>
<dbReference type="Proteomes" id="UP000790787">
    <property type="component" value="Chromosome 5"/>
</dbReference>
<dbReference type="OrthoDB" id="1097733at2759"/>
<dbReference type="GeneID" id="107766996"/>
<dbReference type="GO" id="GO:0003677">
    <property type="term" value="F:DNA binding"/>
    <property type="evidence" value="ECO:0007669"/>
    <property type="project" value="UniProtKB-KW"/>
</dbReference>
<name>A0A1S3XP29_TOBAC</name>
<accession>A0A1S3XP29</accession>
<comment type="subcellular location">
    <subcellularLocation>
        <location evidence="1 6">Nucleus</location>
    </subcellularLocation>
</comment>
<dbReference type="RefSeq" id="XP_016441402.1">
    <property type="nucleotide sequence ID" value="XM_016585916.1"/>
</dbReference>
<dbReference type="InterPro" id="IPR001289">
    <property type="entry name" value="NFYA"/>
</dbReference>
<dbReference type="KEGG" id="nta:107766996"/>
<dbReference type="OMA" id="FELMAPS"/>
<dbReference type="Gene3D" id="6.10.250.2430">
    <property type="match status" value="1"/>
</dbReference>
<dbReference type="AlphaFoldDB" id="A0A1S3XP29"/>
<dbReference type="GO" id="GO:0006357">
    <property type="term" value="P:regulation of transcription by RNA polymerase II"/>
    <property type="evidence" value="ECO:0000318"/>
    <property type="project" value="GO_Central"/>
</dbReference>
<evidence type="ECO:0000313" key="7">
    <source>
        <dbReference type="Proteomes" id="UP000790787"/>
    </source>
</evidence>
<keyword evidence="5 6" id="KW-0539">Nucleus</keyword>
<keyword evidence="3 6" id="KW-0238">DNA-binding</keyword>
<comment type="function">
    <text evidence="6">Component of the sequence-specific heterotrimeric transcription factor (NF-Y) which specifically recognizes a 5'-CCAAT-3' box motif found in the promoters of its target genes.</text>
</comment>
<gene>
    <name evidence="8" type="primary">LOC107766996</name>
</gene>
<sequence length="270" mass="30052">MGTGTYGEVGRTIHQRSGTHIPQILDPPLLGDSDCKREGKHVEFMPPIMGENLKAANQFELMAPSIAFKSYPYSEVPQYSGGNVAAACGESLVHQNIERSVHNGRMILPIEVKEEPMYVNAKQYHGILRRRQLRAKAVLEQKVVKSRKPYLHESRHRHAMRRARDGGGRFLNTKKKIQLPANNNINTTTPSSKGKGCAASEVSSMDSDFSQNYLLNSGHIGSSNATSVEGFQFQGIHNTDNPQLGCHYQWNLNDNHCYCMQSGASNLQPF</sequence>
<organism evidence="7 8">
    <name type="scientific">Nicotiana tabacum</name>
    <name type="common">Common tobacco</name>
    <dbReference type="NCBI Taxonomy" id="4097"/>
    <lineage>
        <taxon>Eukaryota</taxon>
        <taxon>Viridiplantae</taxon>
        <taxon>Streptophyta</taxon>
        <taxon>Embryophyta</taxon>
        <taxon>Tracheophyta</taxon>
        <taxon>Spermatophyta</taxon>
        <taxon>Magnoliopsida</taxon>
        <taxon>eudicotyledons</taxon>
        <taxon>Gunneridae</taxon>
        <taxon>Pentapetalae</taxon>
        <taxon>asterids</taxon>
        <taxon>lamiids</taxon>
        <taxon>Solanales</taxon>
        <taxon>Solanaceae</taxon>
        <taxon>Nicotianoideae</taxon>
        <taxon>Nicotianeae</taxon>
        <taxon>Nicotiana</taxon>
    </lineage>
</organism>
<dbReference type="SMART" id="SM00521">
    <property type="entry name" value="CBF"/>
    <property type="match status" value="1"/>
</dbReference>
<evidence type="ECO:0000256" key="1">
    <source>
        <dbReference type="ARBA" id="ARBA00004123"/>
    </source>
</evidence>